<keyword evidence="6 8" id="KW-1133">Transmembrane helix</keyword>
<evidence type="ECO:0000256" key="2">
    <source>
        <dbReference type="ARBA" id="ARBA00009765"/>
    </source>
</evidence>
<dbReference type="FunFam" id="1.20.58.340:FF:000012">
    <property type="entry name" value="Magnesium transport protein CorA"/>
    <property type="match status" value="1"/>
</dbReference>
<proteinExistence type="inferred from homology"/>
<evidence type="ECO:0000256" key="4">
    <source>
        <dbReference type="ARBA" id="ARBA00022475"/>
    </source>
</evidence>
<accession>A0A9D7K6A6</accession>
<dbReference type="Gene3D" id="3.30.460.20">
    <property type="entry name" value="CorA soluble domain-like"/>
    <property type="match status" value="1"/>
</dbReference>
<comment type="subcellular location">
    <subcellularLocation>
        <location evidence="1">Cell membrane</location>
        <topology evidence="1">Multi-pass membrane protein</topology>
    </subcellularLocation>
    <subcellularLocation>
        <location evidence="8">Membrane</location>
        <topology evidence="8">Multi-pass membrane protein</topology>
    </subcellularLocation>
</comment>
<dbReference type="SUPFAM" id="SSF144083">
    <property type="entry name" value="Magnesium transport protein CorA, transmembrane region"/>
    <property type="match status" value="1"/>
</dbReference>
<feature type="transmembrane region" description="Helical" evidence="8">
    <location>
        <begin position="297"/>
        <end position="319"/>
    </location>
</feature>
<evidence type="ECO:0000256" key="6">
    <source>
        <dbReference type="ARBA" id="ARBA00022989"/>
    </source>
</evidence>
<dbReference type="NCBIfam" id="TIGR00383">
    <property type="entry name" value="corA"/>
    <property type="match status" value="1"/>
</dbReference>
<comment type="caution">
    <text evidence="9">The sequence shown here is derived from an EMBL/GenBank/DDBJ whole genome shotgun (WGS) entry which is preliminary data.</text>
</comment>
<evidence type="ECO:0000256" key="7">
    <source>
        <dbReference type="ARBA" id="ARBA00023136"/>
    </source>
</evidence>
<dbReference type="AlphaFoldDB" id="A0A9D7K6A6"/>
<protein>
    <recommendedName>
        <fullName evidence="8">Magnesium transport protein CorA</fullName>
    </recommendedName>
</protein>
<dbReference type="GO" id="GO:0015087">
    <property type="term" value="F:cobalt ion transmembrane transporter activity"/>
    <property type="evidence" value="ECO:0007669"/>
    <property type="project" value="UniProtKB-UniRule"/>
</dbReference>
<evidence type="ECO:0000313" key="10">
    <source>
        <dbReference type="Proteomes" id="UP000886689"/>
    </source>
</evidence>
<dbReference type="InterPro" id="IPR045861">
    <property type="entry name" value="CorA_cytoplasmic_dom"/>
</dbReference>
<dbReference type="EMBL" id="JADJUC010000023">
    <property type="protein sequence ID" value="MBK8525096.1"/>
    <property type="molecule type" value="Genomic_DNA"/>
</dbReference>
<evidence type="ECO:0000313" key="9">
    <source>
        <dbReference type="EMBL" id="MBK8525096.1"/>
    </source>
</evidence>
<dbReference type="SUPFAM" id="SSF143865">
    <property type="entry name" value="CorA soluble domain-like"/>
    <property type="match status" value="1"/>
</dbReference>
<keyword evidence="7 8" id="KW-0472">Membrane</keyword>
<dbReference type="Gene3D" id="1.20.58.340">
    <property type="entry name" value="Magnesium transport protein CorA, transmembrane region"/>
    <property type="match status" value="2"/>
</dbReference>
<evidence type="ECO:0000256" key="8">
    <source>
        <dbReference type="RuleBase" id="RU362010"/>
    </source>
</evidence>
<dbReference type="GO" id="GO:0000287">
    <property type="term" value="F:magnesium ion binding"/>
    <property type="evidence" value="ECO:0007669"/>
    <property type="project" value="TreeGrafter"/>
</dbReference>
<keyword evidence="8" id="KW-0406">Ion transport</keyword>
<keyword evidence="4 8" id="KW-1003">Cell membrane</keyword>
<dbReference type="CDD" id="cd12828">
    <property type="entry name" value="TmCorA-like_1"/>
    <property type="match status" value="1"/>
</dbReference>
<dbReference type="GO" id="GO:0050897">
    <property type="term" value="F:cobalt ion binding"/>
    <property type="evidence" value="ECO:0007669"/>
    <property type="project" value="TreeGrafter"/>
</dbReference>
<dbReference type="PANTHER" id="PTHR46494">
    <property type="entry name" value="CORA FAMILY METAL ION TRANSPORTER (EUROFUNG)"/>
    <property type="match status" value="1"/>
</dbReference>
<dbReference type="Pfam" id="PF01544">
    <property type="entry name" value="CorA"/>
    <property type="match status" value="1"/>
</dbReference>
<sequence>MPRKKKLRSSKAGLPPGALVHIGEVKTSLPSVTLTGYGDANGVTERELPDISMLDSEENNFPVRWLNIYGLHDAALLSAIGKRFDLHPLVLEDILNTDQRPKIDAYADYLYVVAQVYDPSRPRTDFATDQISIVIGHDFILTFQEQKTGTFEPIRQRLRAEKNAIRKQGCDYLAYALLDTLVDSYFRIIERLSDQCDDLEEEILGVPKRGALQKAHALKRQLSHLRRLIWPLQEVMSSLQRNQSEFFGNETRLYLRDIYDHTVHLLEQLEDLRDLLSGLLDIYLNSVSNRVNMEVRALTVVTTMFMPAALVTGIFGMNFRSMPLLDSPTGFWLALTAMASVALLMLALFWRRRLLR</sequence>
<comment type="function">
    <text evidence="8">Mediates influx of magnesium ions.</text>
</comment>
<evidence type="ECO:0000256" key="5">
    <source>
        <dbReference type="ARBA" id="ARBA00022692"/>
    </source>
</evidence>
<dbReference type="GO" id="GO:0015095">
    <property type="term" value="F:magnesium ion transmembrane transporter activity"/>
    <property type="evidence" value="ECO:0007669"/>
    <property type="project" value="UniProtKB-UniRule"/>
</dbReference>
<dbReference type="GO" id="GO:0005886">
    <property type="term" value="C:plasma membrane"/>
    <property type="evidence" value="ECO:0007669"/>
    <property type="project" value="UniProtKB-SubCell"/>
</dbReference>
<dbReference type="InterPro" id="IPR045863">
    <property type="entry name" value="CorA_TM1_TM2"/>
</dbReference>
<reference evidence="9" key="1">
    <citation type="submission" date="2020-10" db="EMBL/GenBank/DDBJ databases">
        <title>Connecting structure to function with the recovery of over 1000 high-quality activated sludge metagenome-assembled genomes encoding full-length rRNA genes using long-read sequencing.</title>
        <authorList>
            <person name="Singleton C.M."/>
            <person name="Petriglieri F."/>
            <person name="Kristensen J.M."/>
            <person name="Kirkegaard R.H."/>
            <person name="Michaelsen T.Y."/>
            <person name="Andersen M.H."/>
            <person name="Karst S.M."/>
            <person name="Dueholm M.S."/>
            <person name="Nielsen P.H."/>
            <person name="Albertsen M."/>
        </authorList>
    </citation>
    <scope>NUCLEOTIDE SEQUENCE</scope>
    <source>
        <strain evidence="9">Hirt_18-Q3-R61-65_BATAC.395</strain>
    </source>
</reference>
<evidence type="ECO:0000256" key="1">
    <source>
        <dbReference type="ARBA" id="ARBA00004651"/>
    </source>
</evidence>
<keyword evidence="8" id="KW-0460">Magnesium</keyword>
<keyword evidence="5 8" id="KW-0812">Transmembrane</keyword>
<dbReference type="PANTHER" id="PTHR46494:SF1">
    <property type="entry name" value="CORA FAMILY METAL ION TRANSPORTER (EUROFUNG)"/>
    <property type="match status" value="1"/>
</dbReference>
<evidence type="ECO:0000256" key="3">
    <source>
        <dbReference type="ARBA" id="ARBA00022448"/>
    </source>
</evidence>
<dbReference type="InterPro" id="IPR004488">
    <property type="entry name" value="Mg/Co-transport_prot_CorA"/>
</dbReference>
<feature type="transmembrane region" description="Helical" evidence="8">
    <location>
        <begin position="331"/>
        <end position="350"/>
    </location>
</feature>
<organism evidence="9 10">
    <name type="scientific">Candidatus Proximibacter danicus</name>
    <dbReference type="NCBI Taxonomy" id="2954365"/>
    <lineage>
        <taxon>Bacteria</taxon>
        <taxon>Pseudomonadati</taxon>
        <taxon>Pseudomonadota</taxon>
        <taxon>Betaproteobacteria</taxon>
        <taxon>Candidatus Proximibacter</taxon>
    </lineage>
</organism>
<dbReference type="InterPro" id="IPR002523">
    <property type="entry name" value="MgTranspt_CorA/ZnTranspt_ZntB"/>
</dbReference>
<dbReference type="Proteomes" id="UP000886689">
    <property type="component" value="Unassembled WGS sequence"/>
</dbReference>
<keyword evidence="3 8" id="KW-0813">Transport</keyword>
<name>A0A9D7K6A6_9PROT</name>
<gene>
    <name evidence="8 9" type="primary">corA</name>
    <name evidence="9" type="ORF">IPL58_14170</name>
</gene>
<comment type="similarity">
    <text evidence="2 8">Belongs to the CorA metal ion transporter (MIT) (TC 1.A.35) family.</text>
</comment>